<evidence type="ECO:0000256" key="1">
    <source>
        <dbReference type="SAM" id="MobiDB-lite"/>
    </source>
</evidence>
<reference evidence="3 4" key="1">
    <citation type="journal article" date="2023" name="bioRxiv">
        <title>High-quality genome assemblies of four members of thePodospora anserinaspecies complex.</title>
        <authorList>
            <person name="Ament-Velasquez S.L."/>
            <person name="Vogan A.A."/>
            <person name="Wallerman O."/>
            <person name="Hartmann F."/>
            <person name="Gautier V."/>
            <person name="Silar P."/>
            <person name="Giraud T."/>
            <person name="Johannesson H."/>
        </authorList>
    </citation>
    <scope>NUCLEOTIDE SEQUENCE [LARGE SCALE GENOMIC DNA]</scope>
    <source>
        <strain evidence="3 4">CBS 411.78</strain>
    </source>
</reference>
<feature type="region of interest" description="Disordered" evidence="1">
    <location>
        <begin position="56"/>
        <end position="95"/>
    </location>
</feature>
<evidence type="ECO:0000313" key="4">
    <source>
        <dbReference type="Proteomes" id="UP001326199"/>
    </source>
</evidence>
<dbReference type="GeneID" id="87936479"/>
<dbReference type="Gene3D" id="1.20.120.520">
    <property type="entry name" value="nmb1532 protein domain like"/>
    <property type="match status" value="1"/>
</dbReference>
<protein>
    <recommendedName>
        <fullName evidence="2">Hemerythrin-like domain-containing protein</fullName>
    </recommendedName>
</protein>
<keyword evidence="4" id="KW-1185">Reference proteome</keyword>
<dbReference type="Proteomes" id="UP001326199">
    <property type="component" value="Unassembled WGS sequence"/>
</dbReference>
<dbReference type="RefSeq" id="XP_062762157.1">
    <property type="nucleotide sequence ID" value="XM_062916136.1"/>
</dbReference>
<evidence type="ECO:0000259" key="2">
    <source>
        <dbReference type="Pfam" id="PF01814"/>
    </source>
</evidence>
<dbReference type="Pfam" id="PF01814">
    <property type="entry name" value="Hemerythrin"/>
    <property type="match status" value="1"/>
</dbReference>
<gene>
    <name evidence="3" type="ORF">QC763_711420</name>
</gene>
<dbReference type="PANTHER" id="PTHR38048">
    <property type="entry name" value="EXPRESSED PROTEIN"/>
    <property type="match status" value="1"/>
</dbReference>
<dbReference type="InterPro" id="IPR012312">
    <property type="entry name" value="Hemerythrin-like"/>
</dbReference>
<dbReference type="EMBL" id="JAFFHB010000009">
    <property type="protein sequence ID" value="KAK4662191.1"/>
    <property type="molecule type" value="Genomic_DNA"/>
</dbReference>
<proteinExistence type="predicted"/>
<feature type="domain" description="Hemerythrin-like" evidence="2">
    <location>
        <begin position="109"/>
        <end position="239"/>
    </location>
</feature>
<comment type="caution">
    <text evidence="3">The sequence shown here is derived from an EMBL/GenBank/DDBJ whole genome shotgun (WGS) entry which is preliminary data.</text>
</comment>
<evidence type="ECO:0000313" key="3">
    <source>
        <dbReference type="EMBL" id="KAK4662191.1"/>
    </source>
</evidence>
<sequence length="258" mass="29809">MRITVIVLSRRTSRVLSTASLRFQSLLQVQNRASHQTTKLNNPPTHRLPNMADTEQAKAAVNTDESTTQTSSPQPTTPTANDDASSTATTSSLPPLSPTEFKIYNRLAEQMKYFHDHFVGMWTILYTACVNSRRPQNMSLKQFLDEGLRLVRYLESHHSIEETHLYPILAKKMPQFKAGKSNKLLRQHKLIHEGMDQLHEYILMCKSREVDLELSVLKEKMDTWGEVLMKHLDDEVKELEAETMRKYWTLEEMRAIPI</sequence>
<name>A0ABR0H2G3_9PEZI</name>
<accession>A0ABR0H2G3</accession>
<feature type="compositionally biased region" description="Low complexity" evidence="1">
    <location>
        <begin position="66"/>
        <end position="94"/>
    </location>
</feature>
<organism evidence="3 4">
    <name type="scientific">Podospora pseudopauciseta</name>
    <dbReference type="NCBI Taxonomy" id="2093780"/>
    <lineage>
        <taxon>Eukaryota</taxon>
        <taxon>Fungi</taxon>
        <taxon>Dikarya</taxon>
        <taxon>Ascomycota</taxon>
        <taxon>Pezizomycotina</taxon>
        <taxon>Sordariomycetes</taxon>
        <taxon>Sordariomycetidae</taxon>
        <taxon>Sordariales</taxon>
        <taxon>Podosporaceae</taxon>
        <taxon>Podospora</taxon>
    </lineage>
</organism>
<dbReference type="InterPro" id="IPR053206">
    <property type="entry name" value="Dimeric_xanthone_biosynth"/>
</dbReference>
<dbReference type="PANTHER" id="PTHR38048:SF1">
    <property type="entry name" value="HEMERYTHRIN-LIKE DOMAIN-CONTAINING PROTEIN"/>
    <property type="match status" value="1"/>
</dbReference>
<dbReference type="CDD" id="cd12108">
    <property type="entry name" value="Hr-like"/>
    <property type="match status" value="1"/>
</dbReference>